<comment type="subcellular location">
    <subcellularLocation>
        <location evidence="1">Cell membrane</location>
        <topology evidence="1">Multi-pass membrane protein</topology>
    </subcellularLocation>
</comment>
<dbReference type="SFLD" id="SFLDS00003">
    <property type="entry name" value="Haloacid_Dehalogenase"/>
    <property type="match status" value="1"/>
</dbReference>
<dbReference type="OrthoDB" id="7059309at2"/>
<keyword evidence="13" id="KW-0186">Copper</keyword>
<gene>
    <name evidence="20" type="ORF">SAMN04489812_5740</name>
</gene>
<evidence type="ECO:0000256" key="1">
    <source>
        <dbReference type="ARBA" id="ARBA00004651"/>
    </source>
</evidence>
<dbReference type="NCBIfam" id="TIGR01494">
    <property type="entry name" value="ATPase_P-type"/>
    <property type="match status" value="1"/>
</dbReference>
<keyword evidence="7 17" id="KW-0479">Metal-binding</keyword>
<evidence type="ECO:0000256" key="6">
    <source>
        <dbReference type="ARBA" id="ARBA00022692"/>
    </source>
</evidence>
<dbReference type="InterPro" id="IPR059000">
    <property type="entry name" value="ATPase_P-type_domA"/>
</dbReference>
<keyword evidence="21" id="KW-1185">Reference proteome</keyword>
<dbReference type="FunFam" id="3.30.70.100:FF:000005">
    <property type="entry name" value="Copper-exporting P-type ATPase A"/>
    <property type="match status" value="1"/>
</dbReference>
<dbReference type="Pfam" id="PF00403">
    <property type="entry name" value="HMA"/>
    <property type="match status" value="1"/>
</dbReference>
<keyword evidence="14" id="KW-0406">Ion transport</keyword>
<dbReference type="STRING" id="630515.SAMN04489812_5740"/>
<feature type="transmembrane region" description="Helical" evidence="17">
    <location>
        <begin position="206"/>
        <end position="225"/>
    </location>
</feature>
<evidence type="ECO:0000256" key="7">
    <source>
        <dbReference type="ARBA" id="ARBA00022723"/>
    </source>
</evidence>
<dbReference type="InterPro" id="IPR006121">
    <property type="entry name" value="HMA_dom"/>
</dbReference>
<keyword evidence="11" id="KW-1278">Translocase</keyword>
<proteinExistence type="inferred from homology"/>
<evidence type="ECO:0000256" key="3">
    <source>
        <dbReference type="ARBA" id="ARBA00012517"/>
    </source>
</evidence>
<evidence type="ECO:0000256" key="15">
    <source>
        <dbReference type="ARBA" id="ARBA00023136"/>
    </source>
</evidence>
<feature type="transmembrane region" description="Helical" evidence="17">
    <location>
        <begin position="141"/>
        <end position="159"/>
    </location>
</feature>
<keyword evidence="9" id="KW-0187">Copper transport</keyword>
<evidence type="ECO:0000256" key="2">
    <source>
        <dbReference type="ARBA" id="ARBA00006024"/>
    </source>
</evidence>
<feature type="transmembrane region" description="Helical" evidence="17">
    <location>
        <begin position="390"/>
        <end position="414"/>
    </location>
</feature>
<evidence type="ECO:0000256" key="13">
    <source>
        <dbReference type="ARBA" id="ARBA00023008"/>
    </source>
</evidence>
<dbReference type="InterPro" id="IPR044492">
    <property type="entry name" value="P_typ_ATPase_HD_dom"/>
</dbReference>
<dbReference type="PROSITE" id="PS00154">
    <property type="entry name" value="ATPASE_E1_E2"/>
    <property type="match status" value="1"/>
</dbReference>
<evidence type="ECO:0000256" key="17">
    <source>
        <dbReference type="RuleBase" id="RU362081"/>
    </source>
</evidence>
<evidence type="ECO:0000256" key="10">
    <source>
        <dbReference type="ARBA" id="ARBA00022840"/>
    </source>
</evidence>
<evidence type="ECO:0000313" key="20">
    <source>
        <dbReference type="EMBL" id="SDT42130.1"/>
    </source>
</evidence>
<dbReference type="EC" id="7.2.2.8" evidence="3"/>
<dbReference type="NCBIfam" id="TIGR01511">
    <property type="entry name" value="ATPase-IB1_Cu"/>
    <property type="match status" value="1"/>
</dbReference>
<keyword evidence="10 17" id="KW-0067">ATP-binding</keyword>
<dbReference type="PRINTS" id="PR00119">
    <property type="entry name" value="CATATPASE"/>
</dbReference>
<keyword evidence="15 17" id="KW-0472">Membrane</keyword>
<dbReference type="InterPro" id="IPR008250">
    <property type="entry name" value="ATPase_P-typ_transduc_dom_A_sf"/>
</dbReference>
<keyword evidence="5 17" id="KW-1003">Cell membrane</keyword>
<dbReference type="InterPro" id="IPR023299">
    <property type="entry name" value="ATPase_P-typ_cyto_dom_N"/>
</dbReference>
<feature type="domain" description="HMA" evidence="19">
    <location>
        <begin position="12"/>
        <end position="78"/>
    </location>
</feature>
<dbReference type="Gene3D" id="3.40.50.1000">
    <property type="entry name" value="HAD superfamily/HAD-like"/>
    <property type="match status" value="1"/>
</dbReference>
<dbReference type="GO" id="GO:0005524">
    <property type="term" value="F:ATP binding"/>
    <property type="evidence" value="ECO:0007669"/>
    <property type="project" value="UniProtKB-UniRule"/>
</dbReference>
<keyword evidence="12 17" id="KW-1133">Transmembrane helix</keyword>
<protein>
    <recommendedName>
        <fullName evidence="3">P-type Cu(+) transporter</fullName>
        <ecNumber evidence="3">7.2.2.8</ecNumber>
    </recommendedName>
</protein>
<dbReference type="CDD" id="cd02094">
    <property type="entry name" value="P-type_ATPase_Cu-like"/>
    <property type="match status" value="1"/>
</dbReference>
<dbReference type="PRINTS" id="PR00943">
    <property type="entry name" value="CUATPASE"/>
</dbReference>
<evidence type="ECO:0000256" key="14">
    <source>
        <dbReference type="ARBA" id="ARBA00023065"/>
    </source>
</evidence>
<dbReference type="InterPro" id="IPR036163">
    <property type="entry name" value="HMA_dom_sf"/>
</dbReference>
<feature type="region of interest" description="Disordered" evidence="18">
    <location>
        <begin position="81"/>
        <end position="105"/>
    </location>
</feature>
<dbReference type="CDD" id="cd00371">
    <property type="entry name" value="HMA"/>
    <property type="match status" value="1"/>
</dbReference>
<dbReference type="FunFam" id="2.70.150.10:FF:000020">
    <property type="entry name" value="Copper-exporting P-type ATPase A"/>
    <property type="match status" value="1"/>
</dbReference>
<dbReference type="SFLD" id="SFLDG00002">
    <property type="entry name" value="C1.7:_P-type_atpase_like"/>
    <property type="match status" value="1"/>
</dbReference>
<organism evidence="20 21">
    <name type="scientific">Microlunatus soli</name>
    <dbReference type="NCBI Taxonomy" id="630515"/>
    <lineage>
        <taxon>Bacteria</taxon>
        <taxon>Bacillati</taxon>
        <taxon>Actinomycetota</taxon>
        <taxon>Actinomycetes</taxon>
        <taxon>Propionibacteriales</taxon>
        <taxon>Propionibacteriaceae</taxon>
        <taxon>Microlunatus</taxon>
    </lineage>
</organism>
<dbReference type="GO" id="GO:0043682">
    <property type="term" value="F:P-type divalent copper transporter activity"/>
    <property type="evidence" value="ECO:0007669"/>
    <property type="project" value="TreeGrafter"/>
</dbReference>
<evidence type="ECO:0000256" key="18">
    <source>
        <dbReference type="SAM" id="MobiDB-lite"/>
    </source>
</evidence>
<keyword evidence="4" id="KW-0813">Transport</keyword>
<dbReference type="Gene3D" id="3.30.70.100">
    <property type="match status" value="1"/>
</dbReference>
<dbReference type="InterPro" id="IPR018303">
    <property type="entry name" value="ATPase_P-typ_P_site"/>
</dbReference>
<name>A0A1H2A831_9ACTN</name>
<dbReference type="GO" id="GO:0005507">
    <property type="term" value="F:copper ion binding"/>
    <property type="evidence" value="ECO:0007669"/>
    <property type="project" value="TreeGrafter"/>
</dbReference>
<dbReference type="InterPro" id="IPR023214">
    <property type="entry name" value="HAD_sf"/>
</dbReference>
<reference evidence="20 21" key="1">
    <citation type="submission" date="2016-10" db="EMBL/GenBank/DDBJ databases">
        <authorList>
            <person name="de Groot N.N."/>
        </authorList>
    </citation>
    <scope>NUCLEOTIDE SEQUENCE [LARGE SCALE GENOMIC DNA]</scope>
    <source>
        <strain evidence="20 21">DSM 21800</strain>
    </source>
</reference>
<feature type="transmembrane region" description="Helical" evidence="17">
    <location>
        <begin position="710"/>
        <end position="733"/>
    </location>
</feature>
<feature type="transmembrane region" description="Helical" evidence="17">
    <location>
        <begin position="362"/>
        <end position="384"/>
    </location>
</feature>
<dbReference type="SUPFAM" id="SSF81665">
    <property type="entry name" value="Calcium ATPase, transmembrane domain M"/>
    <property type="match status" value="1"/>
</dbReference>
<dbReference type="EMBL" id="LT629772">
    <property type="protein sequence ID" value="SDT42130.1"/>
    <property type="molecule type" value="Genomic_DNA"/>
</dbReference>
<dbReference type="PANTHER" id="PTHR43520">
    <property type="entry name" value="ATP7, ISOFORM B"/>
    <property type="match status" value="1"/>
</dbReference>
<dbReference type="RefSeq" id="WP_091530381.1">
    <property type="nucleotide sequence ID" value="NZ_LT629772.1"/>
</dbReference>
<dbReference type="Gene3D" id="3.40.1110.10">
    <property type="entry name" value="Calcium-transporting ATPase, cytoplasmic domain N"/>
    <property type="match status" value="1"/>
</dbReference>
<dbReference type="AlphaFoldDB" id="A0A1H2A831"/>
<evidence type="ECO:0000256" key="4">
    <source>
        <dbReference type="ARBA" id="ARBA00022448"/>
    </source>
</evidence>
<dbReference type="InterPro" id="IPR036412">
    <property type="entry name" value="HAD-like_sf"/>
</dbReference>
<dbReference type="SUPFAM" id="SSF56784">
    <property type="entry name" value="HAD-like"/>
    <property type="match status" value="1"/>
</dbReference>
<dbReference type="Pfam" id="PF00702">
    <property type="entry name" value="Hydrolase"/>
    <property type="match status" value="1"/>
</dbReference>
<feature type="transmembrane region" description="Helical" evidence="17">
    <location>
        <begin position="179"/>
        <end position="200"/>
    </location>
</feature>
<dbReference type="Pfam" id="PF00122">
    <property type="entry name" value="E1-E2_ATPase"/>
    <property type="match status" value="1"/>
</dbReference>
<dbReference type="PROSITE" id="PS50846">
    <property type="entry name" value="HMA_2"/>
    <property type="match status" value="1"/>
</dbReference>
<dbReference type="GO" id="GO:0005886">
    <property type="term" value="C:plasma membrane"/>
    <property type="evidence" value="ECO:0007669"/>
    <property type="project" value="UniProtKB-SubCell"/>
</dbReference>
<evidence type="ECO:0000259" key="19">
    <source>
        <dbReference type="PROSITE" id="PS50846"/>
    </source>
</evidence>
<evidence type="ECO:0000256" key="12">
    <source>
        <dbReference type="ARBA" id="ARBA00022989"/>
    </source>
</evidence>
<dbReference type="PANTHER" id="PTHR43520:SF8">
    <property type="entry name" value="P-TYPE CU(+) TRANSPORTER"/>
    <property type="match status" value="1"/>
</dbReference>
<dbReference type="SFLD" id="SFLDF00027">
    <property type="entry name" value="p-type_atpase"/>
    <property type="match status" value="1"/>
</dbReference>
<dbReference type="GO" id="GO:0140581">
    <property type="term" value="F:P-type monovalent copper transporter activity"/>
    <property type="evidence" value="ECO:0007669"/>
    <property type="project" value="UniProtKB-EC"/>
</dbReference>
<evidence type="ECO:0000256" key="16">
    <source>
        <dbReference type="ARBA" id="ARBA00049289"/>
    </source>
</evidence>
<dbReference type="Proteomes" id="UP000199103">
    <property type="component" value="Chromosome I"/>
</dbReference>
<feature type="transmembrane region" description="Helical" evidence="17">
    <location>
        <begin position="739"/>
        <end position="759"/>
    </location>
</feature>
<dbReference type="GO" id="GO:0016887">
    <property type="term" value="F:ATP hydrolysis activity"/>
    <property type="evidence" value="ECO:0007669"/>
    <property type="project" value="InterPro"/>
</dbReference>
<comment type="catalytic activity">
    <reaction evidence="16">
        <text>Cu(+)(in) + ATP + H2O = Cu(+)(out) + ADP + phosphate + H(+)</text>
        <dbReference type="Rhea" id="RHEA:25792"/>
        <dbReference type="ChEBI" id="CHEBI:15377"/>
        <dbReference type="ChEBI" id="CHEBI:15378"/>
        <dbReference type="ChEBI" id="CHEBI:30616"/>
        <dbReference type="ChEBI" id="CHEBI:43474"/>
        <dbReference type="ChEBI" id="CHEBI:49552"/>
        <dbReference type="ChEBI" id="CHEBI:456216"/>
        <dbReference type="EC" id="7.2.2.8"/>
    </reaction>
</comment>
<evidence type="ECO:0000256" key="9">
    <source>
        <dbReference type="ARBA" id="ARBA00022796"/>
    </source>
</evidence>
<accession>A0A1H2A831</accession>
<keyword evidence="8 17" id="KW-0547">Nucleotide-binding</keyword>
<evidence type="ECO:0000256" key="11">
    <source>
        <dbReference type="ARBA" id="ARBA00022967"/>
    </source>
</evidence>
<evidence type="ECO:0000313" key="21">
    <source>
        <dbReference type="Proteomes" id="UP000199103"/>
    </source>
</evidence>
<dbReference type="InterPro" id="IPR017969">
    <property type="entry name" value="Heavy-metal-associated_CS"/>
</dbReference>
<evidence type="ECO:0000256" key="8">
    <source>
        <dbReference type="ARBA" id="ARBA00022741"/>
    </source>
</evidence>
<evidence type="ECO:0000256" key="5">
    <source>
        <dbReference type="ARBA" id="ARBA00022475"/>
    </source>
</evidence>
<dbReference type="GO" id="GO:0055070">
    <property type="term" value="P:copper ion homeostasis"/>
    <property type="evidence" value="ECO:0007669"/>
    <property type="project" value="TreeGrafter"/>
</dbReference>
<feature type="compositionally biased region" description="Acidic residues" evidence="18">
    <location>
        <begin position="96"/>
        <end position="105"/>
    </location>
</feature>
<dbReference type="InterPro" id="IPR001757">
    <property type="entry name" value="P_typ_ATPase"/>
</dbReference>
<dbReference type="SUPFAM" id="SSF81653">
    <property type="entry name" value="Calcium ATPase, transduction domain A"/>
    <property type="match status" value="1"/>
</dbReference>
<dbReference type="PROSITE" id="PS01047">
    <property type="entry name" value="HMA_1"/>
    <property type="match status" value="1"/>
</dbReference>
<sequence>MTTTSTERSDTDSRVLDIGGMTCASCVTRVEKALRRVDGVDDASVNLANETATVRFGSGAVRVEDLVGAVARAGYTSTPRPLPAVEAATAAPSEHADDEDPADATDPELARLKRRWVVALATALVMMVAMYVPIYPDTMDWLMPVLLVVATVVQFWAGADIYRSALLAARHRSTTMNTLVALGTSVAYGYSAFVTLWPAAAERWGLPLHVYFETALAIVGFVLLGRWLERRARHRTVSAISELMGLAPKTARVIRDGGEVDIAIDQVVTGDRIRVRPGEKVPVDGVVAEGGSTVEESMITGESAPVTKRVGDQVIGATLNRTGTMIVTATAVGTESTLSKIVQLVEQAQGSKPPLQKLADRISAIFVPVVLIIAAATFAAWMIFGPAEDRLTLAITTTVAVLIIACPCALGLATPTAVMVGTGRAAELGMLISSSEALQTAHRVTTVVLDKTGTITQGRPAVTAIRAVGNRSVDELLALVAAVETGSEHPLAEAVVESARTRGLSIGTATDFSAVPGQGARATVGGHLVQVGNRTMMVAAGIDSAGFGGAGPSADELAADGQTPIFVAIDGEPAGLIGVADPVKEESVAAISQLKALGLEVWMITGDTTRTARAVADRVGIDNVLAEVLPADKAGRVAELQADGAVVAMVGDGINDAPALATADLGIAIGTGTDVAIAASDITLLGGDLRGIVAAIGLSRRTVTTIKQGLGWAFGYNLLLIPVAAGALFFAGGLLLDPVLASAAMAMSSVSVVTNALRLRRFRRPRTAAEVAHPPLRTRIGGYAYLVVVALLALAIGTGFTIASRSEPAQRGMNGILAWSQGMGMPMRPAMSVMEATDTPPVSAHDAGVDIAISGAETVRAGVPTTLTIRLTDETTGEPMTDLVRSHQVWTHLIVTRTDLGSFAHLHPEPTGRPGELSVRATFPTGGRYDLRTEFRRQGRMADVADRQVITVAGAPGAAADPINGEVRTATVHGVTVRLDGAAKAGETSDFSLHFSDKDGRPVDGLKPYLSAAGHVVMIKSDDSWFAHQHAETTDADGRPKFALPGSTFGPDLDLHADFATAGSYRLWAQFALPDGTEITAPFVVHAS</sequence>
<feature type="transmembrane region" description="Helical" evidence="17">
    <location>
        <begin position="780"/>
        <end position="803"/>
    </location>
</feature>
<dbReference type="InterPro" id="IPR027256">
    <property type="entry name" value="P-typ_ATPase_IB"/>
</dbReference>
<feature type="transmembrane region" description="Helical" evidence="17">
    <location>
        <begin position="116"/>
        <end position="135"/>
    </location>
</feature>
<dbReference type="InterPro" id="IPR023298">
    <property type="entry name" value="ATPase_P-typ_TM_dom_sf"/>
</dbReference>
<dbReference type="Gene3D" id="2.70.150.10">
    <property type="entry name" value="Calcium-transporting ATPase, cytoplasmic transduction domain A"/>
    <property type="match status" value="1"/>
</dbReference>
<dbReference type="NCBIfam" id="TIGR01525">
    <property type="entry name" value="ATPase-IB_hvy"/>
    <property type="match status" value="1"/>
</dbReference>
<dbReference type="SUPFAM" id="SSF55008">
    <property type="entry name" value="HMA, heavy metal-associated domain"/>
    <property type="match status" value="1"/>
</dbReference>
<keyword evidence="6 17" id="KW-0812">Transmembrane</keyword>
<comment type="similarity">
    <text evidence="2 17">Belongs to the cation transport ATPase (P-type) (TC 3.A.3) family. Type IB subfamily.</text>
</comment>